<name>A0A5Q2FG19_9ACTN</name>
<evidence type="ECO:0000256" key="2">
    <source>
        <dbReference type="ARBA" id="ARBA00022490"/>
    </source>
</evidence>
<dbReference type="SUPFAM" id="SSF55594">
    <property type="entry name" value="HPr-like"/>
    <property type="match status" value="1"/>
</dbReference>
<dbReference type="PANTHER" id="PTHR33705">
    <property type="entry name" value="PHOSPHOCARRIER PROTEIN HPR"/>
    <property type="match status" value="1"/>
</dbReference>
<dbReference type="GO" id="GO:0005737">
    <property type="term" value="C:cytoplasm"/>
    <property type="evidence" value="ECO:0007669"/>
    <property type="project" value="UniProtKB-SubCell"/>
</dbReference>
<dbReference type="EMBL" id="CP045725">
    <property type="protein sequence ID" value="QGF23236.1"/>
    <property type="molecule type" value="Genomic_DNA"/>
</dbReference>
<dbReference type="RefSeq" id="WP_153571767.1">
    <property type="nucleotide sequence ID" value="NZ_CP045725.1"/>
</dbReference>
<dbReference type="AlphaFoldDB" id="A0A5Q2FG19"/>
<dbReference type="NCBIfam" id="TIGR01003">
    <property type="entry name" value="PTS_HPr_family"/>
    <property type="match status" value="1"/>
</dbReference>
<dbReference type="InterPro" id="IPR050399">
    <property type="entry name" value="HPr"/>
</dbReference>
<dbReference type="PANTHER" id="PTHR33705:SF2">
    <property type="entry name" value="PHOSPHOCARRIER PROTEIN NPR"/>
    <property type="match status" value="1"/>
</dbReference>
<organism evidence="5 6">
    <name type="scientific">Raineyella fluvialis</name>
    <dbReference type="NCBI Taxonomy" id="2662261"/>
    <lineage>
        <taxon>Bacteria</taxon>
        <taxon>Bacillati</taxon>
        <taxon>Actinomycetota</taxon>
        <taxon>Actinomycetes</taxon>
        <taxon>Propionibacteriales</taxon>
        <taxon>Propionibacteriaceae</taxon>
        <taxon>Raineyella</taxon>
    </lineage>
</organism>
<evidence type="ECO:0000313" key="6">
    <source>
        <dbReference type="Proteomes" id="UP000386847"/>
    </source>
</evidence>
<dbReference type="KEGG" id="rain:Rai3103_05685"/>
<protein>
    <submittedName>
        <fullName evidence="5">HPr family phosphocarrier protein</fullName>
    </submittedName>
</protein>
<dbReference type="Proteomes" id="UP000386847">
    <property type="component" value="Chromosome"/>
</dbReference>
<evidence type="ECO:0000256" key="3">
    <source>
        <dbReference type="ARBA" id="ARBA00022683"/>
    </source>
</evidence>
<dbReference type="Pfam" id="PF00381">
    <property type="entry name" value="PTS-HPr"/>
    <property type="match status" value="1"/>
</dbReference>
<evidence type="ECO:0000313" key="5">
    <source>
        <dbReference type="EMBL" id="QGF23236.1"/>
    </source>
</evidence>
<gene>
    <name evidence="5" type="ORF">Rai3103_05685</name>
</gene>
<keyword evidence="6" id="KW-1185">Reference proteome</keyword>
<dbReference type="PRINTS" id="PR00107">
    <property type="entry name" value="PHOSPHOCPHPR"/>
</dbReference>
<accession>A0A5Q2FG19</accession>
<proteinExistence type="predicted"/>
<keyword evidence="2" id="KW-0963">Cytoplasm</keyword>
<dbReference type="Gene3D" id="3.30.1340.10">
    <property type="entry name" value="HPr-like"/>
    <property type="match status" value="1"/>
</dbReference>
<dbReference type="InterPro" id="IPR035895">
    <property type="entry name" value="HPr-like_sf"/>
</dbReference>
<evidence type="ECO:0000256" key="1">
    <source>
        <dbReference type="ARBA" id="ARBA00004496"/>
    </source>
</evidence>
<keyword evidence="3" id="KW-0598">Phosphotransferase system</keyword>
<dbReference type="GO" id="GO:0009401">
    <property type="term" value="P:phosphoenolpyruvate-dependent sugar phosphotransferase system"/>
    <property type="evidence" value="ECO:0007669"/>
    <property type="project" value="UniProtKB-KW"/>
</dbReference>
<feature type="domain" description="HPr" evidence="4">
    <location>
        <begin position="1"/>
        <end position="85"/>
    </location>
</feature>
<reference evidence="5 6" key="1">
    <citation type="submission" date="2019-10" db="EMBL/GenBank/DDBJ databases">
        <title>Genomic analysis of Raineyella sp. CBA3103.</title>
        <authorList>
            <person name="Roh S.W."/>
        </authorList>
    </citation>
    <scope>NUCLEOTIDE SEQUENCE [LARGE SCALE GENOMIC DNA]</scope>
    <source>
        <strain evidence="5 6">CBA3103</strain>
    </source>
</reference>
<dbReference type="PROSITE" id="PS51350">
    <property type="entry name" value="PTS_HPR_DOM"/>
    <property type="match status" value="1"/>
</dbReference>
<evidence type="ECO:0000259" key="4">
    <source>
        <dbReference type="PROSITE" id="PS51350"/>
    </source>
</evidence>
<comment type="subcellular location">
    <subcellularLocation>
        <location evidence="1">Cytoplasm</location>
    </subcellularLocation>
</comment>
<dbReference type="InterPro" id="IPR000032">
    <property type="entry name" value="HPr-like"/>
</dbReference>
<sequence length="85" mass="9073">MIHRDVVVGHAQGIHALVAHDLARQAERFRSSIFLRTPEGSASLRSVVEVVALALPYGAKVSVWVDGTDEAEALDAIALHLSSST</sequence>